<organism evidence="1 2">
    <name type="scientific">Scutellospora calospora</name>
    <dbReference type="NCBI Taxonomy" id="85575"/>
    <lineage>
        <taxon>Eukaryota</taxon>
        <taxon>Fungi</taxon>
        <taxon>Fungi incertae sedis</taxon>
        <taxon>Mucoromycota</taxon>
        <taxon>Glomeromycotina</taxon>
        <taxon>Glomeromycetes</taxon>
        <taxon>Diversisporales</taxon>
        <taxon>Gigasporaceae</taxon>
        <taxon>Scutellospora</taxon>
    </lineage>
</organism>
<accession>A0ACA9PGI0</accession>
<protein>
    <submittedName>
        <fullName evidence="1">6605_t:CDS:1</fullName>
    </submittedName>
</protein>
<evidence type="ECO:0000313" key="2">
    <source>
        <dbReference type="Proteomes" id="UP000789860"/>
    </source>
</evidence>
<comment type="caution">
    <text evidence="1">The sequence shown here is derived from an EMBL/GenBank/DDBJ whole genome shotgun (WGS) entry which is preliminary data.</text>
</comment>
<gene>
    <name evidence="1" type="ORF">SCALOS_LOCUS10775</name>
</gene>
<feature type="non-terminal residue" evidence="1">
    <location>
        <position position="56"/>
    </location>
</feature>
<proteinExistence type="predicted"/>
<reference evidence="1" key="1">
    <citation type="submission" date="2021-06" db="EMBL/GenBank/DDBJ databases">
        <authorList>
            <person name="Kallberg Y."/>
            <person name="Tangrot J."/>
            <person name="Rosling A."/>
        </authorList>
    </citation>
    <scope>NUCLEOTIDE SEQUENCE</scope>
    <source>
        <strain evidence="1">AU212A</strain>
    </source>
</reference>
<sequence>ERHYTPIKKINSSVYNLLIQTITIEELLSTIRDALKHKATRPLMISNEMLQHLPPS</sequence>
<evidence type="ECO:0000313" key="1">
    <source>
        <dbReference type="EMBL" id="CAG8708417.1"/>
    </source>
</evidence>
<dbReference type="EMBL" id="CAJVPM010042174">
    <property type="protein sequence ID" value="CAG8708417.1"/>
    <property type="molecule type" value="Genomic_DNA"/>
</dbReference>
<dbReference type="Proteomes" id="UP000789860">
    <property type="component" value="Unassembled WGS sequence"/>
</dbReference>
<feature type="non-terminal residue" evidence="1">
    <location>
        <position position="1"/>
    </location>
</feature>
<name>A0ACA9PGI0_9GLOM</name>
<keyword evidence="2" id="KW-1185">Reference proteome</keyword>